<dbReference type="PROSITE" id="PS51257">
    <property type="entry name" value="PROKAR_LIPOPROTEIN"/>
    <property type="match status" value="1"/>
</dbReference>
<organism evidence="3 4">
    <name type="scientific">Streptomyces vulcanius</name>
    <dbReference type="NCBI Taxonomy" id="1441876"/>
    <lineage>
        <taxon>Bacteria</taxon>
        <taxon>Bacillati</taxon>
        <taxon>Actinomycetota</taxon>
        <taxon>Actinomycetes</taxon>
        <taxon>Kitasatosporales</taxon>
        <taxon>Streptomycetaceae</taxon>
        <taxon>Streptomyces</taxon>
    </lineage>
</organism>
<evidence type="ECO:0000313" key="4">
    <source>
        <dbReference type="Proteomes" id="UP001595839"/>
    </source>
</evidence>
<name>A0ABV9B7A7_9ACTN</name>
<sequence length="311" mass="32641">MSFILKGVAWPAVAAAGVLALAGCSQGGDGPSASSGGITSSASGGSASSSATSAKGDLAIPADADDETRKAYVAQNALAACMRAKGFTYTPHVMEYDDSLKDVDGQDYEAAKKFRNKYGFGLYAGAVYRNDPNVQGSEAYNKKDTSPDTAYRNALTPAQKKAYDKALGGRTATGLTPGCQKEAEEKAYGPEKSKAEIDKKTAEDKERALAAKQALNGDSELVTLAQQFASCLTKQGFNVTTTQPTEIGDMVKFQLSGQTPPNGILALSKSEATAKLTQEIGLAKKDLECGKDFRAAYFPKLAKHPFEDVTG</sequence>
<evidence type="ECO:0000313" key="3">
    <source>
        <dbReference type="EMBL" id="MFC4508148.1"/>
    </source>
</evidence>
<feature type="chain" id="PRO_5045259391" description="Lipoprotein" evidence="2">
    <location>
        <begin position="28"/>
        <end position="311"/>
    </location>
</feature>
<evidence type="ECO:0000256" key="1">
    <source>
        <dbReference type="SAM" id="MobiDB-lite"/>
    </source>
</evidence>
<feature type="region of interest" description="Disordered" evidence="1">
    <location>
        <begin position="32"/>
        <end position="55"/>
    </location>
</feature>
<proteinExistence type="predicted"/>
<gene>
    <name evidence="3" type="ORF">ACFPIH_53675</name>
</gene>
<dbReference type="RefSeq" id="WP_381187458.1">
    <property type="nucleotide sequence ID" value="NZ_JBHSFK010000069.1"/>
</dbReference>
<accession>A0ABV9B7A7</accession>
<keyword evidence="2" id="KW-0732">Signal</keyword>
<evidence type="ECO:0008006" key="5">
    <source>
        <dbReference type="Google" id="ProtNLM"/>
    </source>
</evidence>
<protein>
    <recommendedName>
        <fullName evidence="5">Lipoprotein</fullName>
    </recommendedName>
</protein>
<feature type="signal peptide" evidence="2">
    <location>
        <begin position="1"/>
        <end position="27"/>
    </location>
</feature>
<keyword evidence="4" id="KW-1185">Reference proteome</keyword>
<feature type="compositionally biased region" description="Low complexity" evidence="1">
    <location>
        <begin position="32"/>
        <end position="54"/>
    </location>
</feature>
<comment type="caution">
    <text evidence="3">The sequence shown here is derived from an EMBL/GenBank/DDBJ whole genome shotgun (WGS) entry which is preliminary data.</text>
</comment>
<dbReference type="Proteomes" id="UP001595839">
    <property type="component" value="Unassembled WGS sequence"/>
</dbReference>
<reference evidence="4" key="1">
    <citation type="journal article" date="2019" name="Int. J. Syst. Evol. Microbiol.">
        <title>The Global Catalogue of Microorganisms (GCM) 10K type strain sequencing project: providing services to taxonomists for standard genome sequencing and annotation.</title>
        <authorList>
            <consortium name="The Broad Institute Genomics Platform"/>
            <consortium name="The Broad Institute Genome Sequencing Center for Infectious Disease"/>
            <person name="Wu L."/>
            <person name="Ma J."/>
        </authorList>
    </citation>
    <scope>NUCLEOTIDE SEQUENCE [LARGE SCALE GENOMIC DNA]</scope>
    <source>
        <strain evidence="4">CGMCC 4.7177</strain>
    </source>
</reference>
<evidence type="ECO:0000256" key="2">
    <source>
        <dbReference type="SAM" id="SignalP"/>
    </source>
</evidence>
<dbReference type="EMBL" id="JBHSFK010000069">
    <property type="protein sequence ID" value="MFC4508148.1"/>
    <property type="molecule type" value="Genomic_DNA"/>
</dbReference>